<proteinExistence type="predicted"/>
<dbReference type="Proteomes" id="UP000053676">
    <property type="component" value="Unassembled WGS sequence"/>
</dbReference>
<evidence type="ECO:0000313" key="3">
    <source>
        <dbReference type="Proteomes" id="UP000053676"/>
    </source>
</evidence>
<keyword evidence="3" id="KW-1185">Reference proteome</keyword>
<gene>
    <name evidence="2" type="ORF">NECAME_03659</name>
</gene>
<reference evidence="3" key="1">
    <citation type="journal article" date="2014" name="Nat. Genet.">
        <title>Genome of the human hookworm Necator americanus.</title>
        <authorList>
            <person name="Tang Y.T."/>
            <person name="Gao X."/>
            <person name="Rosa B.A."/>
            <person name="Abubucker S."/>
            <person name="Hallsworth-Pepin K."/>
            <person name="Martin J."/>
            <person name="Tyagi R."/>
            <person name="Heizer E."/>
            <person name="Zhang X."/>
            <person name="Bhonagiri-Palsikar V."/>
            <person name="Minx P."/>
            <person name="Warren W.C."/>
            <person name="Wang Q."/>
            <person name="Zhan B."/>
            <person name="Hotez P.J."/>
            <person name="Sternberg P.W."/>
            <person name="Dougall A."/>
            <person name="Gaze S.T."/>
            <person name="Mulvenna J."/>
            <person name="Sotillo J."/>
            <person name="Ranganathan S."/>
            <person name="Rabelo E.M."/>
            <person name="Wilson R.K."/>
            <person name="Felgner P.L."/>
            <person name="Bethony J."/>
            <person name="Hawdon J.M."/>
            <person name="Gasser R.B."/>
            <person name="Loukas A."/>
            <person name="Mitreva M."/>
        </authorList>
    </citation>
    <scope>NUCLEOTIDE SEQUENCE [LARGE SCALE GENOMIC DNA]</scope>
</reference>
<dbReference type="EMBL" id="KI660267">
    <property type="protein sequence ID" value="ETN75886.1"/>
    <property type="molecule type" value="Genomic_DNA"/>
</dbReference>
<evidence type="ECO:0000256" key="1">
    <source>
        <dbReference type="SAM" id="Phobius"/>
    </source>
</evidence>
<dbReference type="KEGG" id="nai:NECAME_03659"/>
<keyword evidence="1" id="KW-1133">Transmembrane helix</keyword>
<dbReference type="AlphaFoldDB" id="W2T3T7"/>
<organism evidence="2 3">
    <name type="scientific">Necator americanus</name>
    <name type="common">Human hookworm</name>
    <dbReference type="NCBI Taxonomy" id="51031"/>
    <lineage>
        <taxon>Eukaryota</taxon>
        <taxon>Metazoa</taxon>
        <taxon>Ecdysozoa</taxon>
        <taxon>Nematoda</taxon>
        <taxon>Chromadorea</taxon>
        <taxon>Rhabditida</taxon>
        <taxon>Rhabditina</taxon>
        <taxon>Rhabditomorpha</taxon>
        <taxon>Strongyloidea</taxon>
        <taxon>Ancylostomatidae</taxon>
        <taxon>Bunostominae</taxon>
        <taxon>Necator</taxon>
    </lineage>
</organism>
<name>W2T3T7_NECAM</name>
<keyword evidence="1" id="KW-0472">Membrane</keyword>
<accession>W2T3T7</accession>
<evidence type="ECO:0000313" key="2">
    <source>
        <dbReference type="EMBL" id="ETN75886.1"/>
    </source>
</evidence>
<feature type="transmembrane region" description="Helical" evidence="1">
    <location>
        <begin position="57"/>
        <end position="78"/>
    </location>
</feature>
<sequence length="81" mass="9087">MFTSNENDWFLVVEEKQSIKGRGLSDPWKFLKKIIRQTSFGVTVRVHATSQSVALRVLNVAVASFELLGSIMVIPLPLNKV</sequence>
<protein>
    <submittedName>
        <fullName evidence="2">Uncharacterized protein</fullName>
    </submittedName>
</protein>
<keyword evidence="1" id="KW-0812">Transmembrane</keyword>